<comment type="caution">
    <text evidence="3">The sequence shown here is derived from an EMBL/GenBank/DDBJ whole genome shotgun (WGS) entry which is preliminary data.</text>
</comment>
<dbReference type="InterPro" id="IPR035901">
    <property type="entry name" value="GIY-YIG_endonuc_sf"/>
</dbReference>
<evidence type="ECO:0000256" key="1">
    <source>
        <dbReference type="ARBA" id="ARBA00007435"/>
    </source>
</evidence>
<dbReference type="SUPFAM" id="SSF82771">
    <property type="entry name" value="GIY-YIG endonuclease"/>
    <property type="match status" value="1"/>
</dbReference>
<dbReference type="PANTHER" id="PTHR34477">
    <property type="entry name" value="UPF0213 PROTEIN YHBQ"/>
    <property type="match status" value="1"/>
</dbReference>
<dbReference type="EMBL" id="MHJJ01000007">
    <property type="protein sequence ID" value="OGY65701.1"/>
    <property type="molecule type" value="Genomic_DNA"/>
</dbReference>
<dbReference type="InterPro" id="IPR050190">
    <property type="entry name" value="UPF0213_domain"/>
</dbReference>
<evidence type="ECO:0000313" key="4">
    <source>
        <dbReference type="Proteomes" id="UP000177942"/>
    </source>
</evidence>
<dbReference type="PANTHER" id="PTHR34477:SF1">
    <property type="entry name" value="UPF0213 PROTEIN YHBQ"/>
    <property type="match status" value="1"/>
</dbReference>
<dbReference type="STRING" id="1798407.A3A16_03740"/>
<dbReference type="SMART" id="SM00465">
    <property type="entry name" value="GIYc"/>
    <property type="match status" value="1"/>
</dbReference>
<dbReference type="InterPro" id="IPR000305">
    <property type="entry name" value="GIY-YIG_endonuc"/>
</dbReference>
<accession>A0A1G1ZMC1</accession>
<evidence type="ECO:0000259" key="2">
    <source>
        <dbReference type="PROSITE" id="PS50164"/>
    </source>
</evidence>
<dbReference type="Gene3D" id="3.40.1440.10">
    <property type="entry name" value="GIY-YIG endonuclease"/>
    <property type="match status" value="1"/>
</dbReference>
<comment type="similarity">
    <text evidence="1">Belongs to the UPF0213 family.</text>
</comment>
<dbReference type="Proteomes" id="UP000177942">
    <property type="component" value="Unassembled WGS sequence"/>
</dbReference>
<gene>
    <name evidence="3" type="ORF">A3A16_03740</name>
</gene>
<evidence type="ECO:0000313" key="3">
    <source>
        <dbReference type="EMBL" id="OGY65701.1"/>
    </source>
</evidence>
<feature type="domain" description="GIY-YIG" evidence="2">
    <location>
        <begin position="1"/>
        <end position="78"/>
    </location>
</feature>
<proteinExistence type="inferred from homology"/>
<dbReference type="PROSITE" id="PS50164">
    <property type="entry name" value="GIY_YIG"/>
    <property type="match status" value="1"/>
</dbReference>
<dbReference type="AlphaFoldDB" id="A0A1G1ZMC1"/>
<sequence length="85" mass="10538">MYYFYTLRSLKDKDLYFGYTNDLRKRFKEHNAGRVDSTKERRPLEIIYYEAYKSEKDAQERERQIKRRAKAHISLKRRIKNSINE</sequence>
<name>A0A1G1ZMC1_9BACT</name>
<organism evidence="3 4">
    <name type="scientific">Candidatus Harrisonbacteria bacterium RIFCSPLOWO2_01_FULL_44_18</name>
    <dbReference type="NCBI Taxonomy" id="1798407"/>
    <lineage>
        <taxon>Bacteria</taxon>
        <taxon>Candidatus Harrisoniibacteriota</taxon>
    </lineage>
</organism>
<reference evidence="3 4" key="1">
    <citation type="journal article" date="2016" name="Nat. Commun.">
        <title>Thousands of microbial genomes shed light on interconnected biogeochemical processes in an aquifer system.</title>
        <authorList>
            <person name="Anantharaman K."/>
            <person name="Brown C.T."/>
            <person name="Hug L.A."/>
            <person name="Sharon I."/>
            <person name="Castelle C.J."/>
            <person name="Probst A.J."/>
            <person name="Thomas B.C."/>
            <person name="Singh A."/>
            <person name="Wilkins M.J."/>
            <person name="Karaoz U."/>
            <person name="Brodie E.L."/>
            <person name="Williams K.H."/>
            <person name="Hubbard S.S."/>
            <person name="Banfield J.F."/>
        </authorList>
    </citation>
    <scope>NUCLEOTIDE SEQUENCE [LARGE SCALE GENOMIC DNA]</scope>
</reference>
<protein>
    <recommendedName>
        <fullName evidence="2">GIY-YIG domain-containing protein</fullName>
    </recommendedName>
</protein>
<dbReference type="Pfam" id="PF01541">
    <property type="entry name" value="GIY-YIG"/>
    <property type="match status" value="1"/>
</dbReference>